<dbReference type="Proteomes" id="UP000035721">
    <property type="component" value="Unassembled WGS sequence"/>
</dbReference>
<sequence length="283" mass="30200">MSAIVSWPRYVWPQVALSQRVYWQDVAFALVGAVMPVAMGIFPMVQVRDLPAMASGLRPVDLLAASGMCVSVIWIAYAVINSAARRRETRTYKRLRATPIPASAILGGEAVSAALPALVQSAVVVAVAVGVFHVPLPVHWGIVALGIVAGAVTIALLTFGVSGLLPAGELSTWIITPFVIVMWYLSGSMTVATGSASTVDRIADYLPSTAVVQIVRTGYFGQDYVAHGLSSHPHLGLGEALGAIHQPLGVLIAWAAVGYVLFRTFFTWEPRAARRRSRRAATR</sequence>
<comment type="caution">
    <text evidence="7">The sequence shown here is derived from an EMBL/GenBank/DDBJ whole genome shotgun (WGS) entry which is preliminary data.</text>
</comment>
<evidence type="ECO:0000256" key="2">
    <source>
        <dbReference type="ARBA" id="ARBA00022692"/>
    </source>
</evidence>
<feature type="transmembrane region" description="Helical" evidence="5">
    <location>
        <begin position="138"/>
        <end position="157"/>
    </location>
</feature>
<feature type="transmembrane region" description="Helical" evidence="5">
    <location>
        <begin position="62"/>
        <end position="84"/>
    </location>
</feature>
<dbReference type="RefSeq" id="WP_048551175.1">
    <property type="nucleotide sequence ID" value="NZ_HF570958.1"/>
</dbReference>
<feature type="transmembrane region" description="Helical" evidence="5">
    <location>
        <begin position="105"/>
        <end position="132"/>
    </location>
</feature>
<dbReference type="GO" id="GO:0140359">
    <property type="term" value="F:ABC-type transporter activity"/>
    <property type="evidence" value="ECO:0007669"/>
    <property type="project" value="InterPro"/>
</dbReference>
<gene>
    <name evidence="7" type="ORF">BN12_400008</name>
</gene>
<keyword evidence="8" id="KW-1185">Reference proteome</keyword>
<dbReference type="InterPro" id="IPR013525">
    <property type="entry name" value="ABC2_TM"/>
</dbReference>
<evidence type="ECO:0000259" key="6">
    <source>
        <dbReference type="Pfam" id="PF12698"/>
    </source>
</evidence>
<dbReference type="OrthoDB" id="3214063at2"/>
<dbReference type="PANTHER" id="PTHR43027">
    <property type="entry name" value="DOXORUBICIN RESISTANCE ABC TRANSPORTER PERMEASE PROTEIN DRRC-RELATED"/>
    <property type="match status" value="1"/>
</dbReference>
<feature type="transmembrane region" description="Helical" evidence="5">
    <location>
        <begin position="248"/>
        <end position="268"/>
    </location>
</feature>
<evidence type="ECO:0000256" key="3">
    <source>
        <dbReference type="ARBA" id="ARBA00022989"/>
    </source>
</evidence>
<proteinExistence type="predicted"/>
<keyword evidence="2 5" id="KW-0812">Transmembrane</keyword>
<keyword evidence="4 5" id="KW-0472">Membrane</keyword>
<evidence type="ECO:0000256" key="4">
    <source>
        <dbReference type="ARBA" id="ARBA00023136"/>
    </source>
</evidence>
<dbReference type="EMBL" id="CAJB01000335">
    <property type="protein sequence ID" value="CCH79099.1"/>
    <property type="molecule type" value="Genomic_DNA"/>
</dbReference>
<evidence type="ECO:0000313" key="8">
    <source>
        <dbReference type="Proteomes" id="UP000035721"/>
    </source>
</evidence>
<reference evidence="7 8" key="1">
    <citation type="journal article" date="2013" name="ISME J.">
        <title>A metabolic model for members of the genus Tetrasphaera involved in enhanced biological phosphorus removal.</title>
        <authorList>
            <person name="Kristiansen R."/>
            <person name="Nguyen H.T.T."/>
            <person name="Saunders A.M."/>
            <person name="Nielsen J.L."/>
            <person name="Wimmer R."/>
            <person name="Le V.Q."/>
            <person name="McIlroy S.J."/>
            <person name="Petrovski S."/>
            <person name="Seviour R.J."/>
            <person name="Calteau A."/>
            <person name="Nielsen K.L."/>
            <person name="Nielsen P.H."/>
        </authorList>
    </citation>
    <scope>NUCLEOTIDE SEQUENCE [LARGE SCALE GENOMIC DNA]</scope>
    <source>
        <strain evidence="7 8">T1-X7</strain>
    </source>
</reference>
<feature type="transmembrane region" description="Helical" evidence="5">
    <location>
        <begin position="164"/>
        <end position="185"/>
    </location>
</feature>
<dbReference type="Pfam" id="PF12698">
    <property type="entry name" value="ABC2_membrane_3"/>
    <property type="match status" value="1"/>
</dbReference>
<dbReference type="PANTHER" id="PTHR43027:SF2">
    <property type="entry name" value="TRANSPORT PERMEASE PROTEIN"/>
    <property type="match status" value="1"/>
</dbReference>
<dbReference type="AlphaFoldDB" id="A0A077M4S2"/>
<feature type="transmembrane region" description="Helical" evidence="5">
    <location>
        <begin position="21"/>
        <end position="42"/>
    </location>
</feature>
<comment type="subcellular location">
    <subcellularLocation>
        <location evidence="1">Membrane</location>
        <topology evidence="1">Multi-pass membrane protein</topology>
    </subcellularLocation>
</comment>
<name>A0A077M4S2_9MICO</name>
<evidence type="ECO:0000256" key="1">
    <source>
        <dbReference type="ARBA" id="ARBA00004141"/>
    </source>
</evidence>
<evidence type="ECO:0000256" key="5">
    <source>
        <dbReference type="SAM" id="Phobius"/>
    </source>
</evidence>
<dbReference type="STRING" id="1194083.BN12_400008"/>
<protein>
    <recommendedName>
        <fullName evidence="6">ABC-2 type transporter transmembrane domain-containing protein</fullName>
    </recommendedName>
</protein>
<dbReference type="InterPro" id="IPR052902">
    <property type="entry name" value="ABC-2_transporter"/>
</dbReference>
<keyword evidence="3 5" id="KW-1133">Transmembrane helix</keyword>
<feature type="domain" description="ABC-2 type transporter transmembrane" evidence="6">
    <location>
        <begin position="68"/>
        <end position="261"/>
    </location>
</feature>
<organism evidence="7 8">
    <name type="scientific">Nostocoides japonicum T1-X7</name>
    <dbReference type="NCBI Taxonomy" id="1194083"/>
    <lineage>
        <taxon>Bacteria</taxon>
        <taxon>Bacillati</taxon>
        <taxon>Actinomycetota</taxon>
        <taxon>Actinomycetes</taxon>
        <taxon>Micrococcales</taxon>
        <taxon>Intrasporangiaceae</taxon>
        <taxon>Nostocoides</taxon>
    </lineage>
</organism>
<evidence type="ECO:0000313" key="7">
    <source>
        <dbReference type="EMBL" id="CCH79099.1"/>
    </source>
</evidence>
<dbReference type="GO" id="GO:0016020">
    <property type="term" value="C:membrane"/>
    <property type="evidence" value="ECO:0007669"/>
    <property type="project" value="UniProtKB-SubCell"/>
</dbReference>
<accession>A0A077M4S2</accession>